<reference evidence="3" key="1">
    <citation type="submission" date="2014-04" db="EMBL/GenBank/DDBJ databases">
        <title>Evolutionary Origins and Diversification of the Mycorrhizal Mutualists.</title>
        <authorList>
            <consortium name="DOE Joint Genome Institute"/>
            <consortium name="Mycorrhizal Genomics Consortium"/>
            <person name="Kohler A."/>
            <person name="Kuo A."/>
            <person name="Nagy L.G."/>
            <person name="Floudas D."/>
            <person name="Copeland A."/>
            <person name="Barry K.W."/>
            <person name="Cichocki N."/>
            <person name="Veneault-Fourrey C."/>
            <person name="LaButti K."/>
            <person name="Lindquist E.A."/>
            <person name="Lipzen A."/>
            <person name="Lundell T."/>
            <person name="Morin E."/>
            <person name="Murat C."/>
            <person name="Riley R."/>
            <person name="Ohm R."/>
            <person name="Sun H."/>
            <person name="Tunlid A."/>
            <person name="Henrissat B."/>
            <person name="Grigoriev I.V."/>
            <person name="Hibbett D.S."/>
            <person name="Martin F."/>
        </authorList>
    </citation>
    <scope>NUCLEOTIDE SEQUENCE [LARGE SCALE GENOMIC DNA]</scope>
    <source>
        <strain evidence="3">FD-334 SS-4</strain>
    </source>
</reference>
<sequence length="308" mass="32847">MGPEDPRRTPPTQPAREEARGLTRSGEATWRAGSRRCVPAWRTRGLIESPSDYARVPCVNVHGARDLPGRTHMPTPSSGRQTGCRAQNCHMHTAAAALRRSAGLGVPCTRVGWVSSAPPLRFPVPLGDKDGQDVYSGEAPDPQPPKRRPAGPRKLLQTTNSATLSCAPDLGRSRAISPLSHPIAINLSQAVPAHPRRLAPALIAISAARSIGAASVQRVCLCAAVGRRAARRAARVAPWCRHDAVAEDDILPPHRGQAALPMAIPACERLASDQRPRALGDIIMGRTTEGRSTKTIDERAACSVPNTE</sequence>
<accession>A0A0D2NI76</accession>
<proteinExistence type="predicted"/>
<feature type="region of interest" description="Disordered" evidence="1">
    <location>
        <begin position="1"/>
        <end position="28"/>
    </location>
</feature>
<evidence type="ECO:0000313" key="3">
    <source>
        <dbReference type="Proteomes" id="UP000054270"/>
    </source>
</evidence>
<protein>
    <submittedName>
        <fullName evidence="2">Uncharacterized protein</fullName>
    </submittedName>
</protein>
<evidence type="ECO:0000256" key="1">
    <source>
        <dbReference type="SAM" id="MobiDB-lite"/>
    </source>
</evidence>
<dbReference type="EMBL" id="KN817624">
    <property type="protein sequence ID" value="KJA16311.1"/>
    <property type="molecule type" value="Genomic_DNA"/>
</dbReference>
<feature type="region of interest" description="Disordered" evidence="1">
    <location>
        <begin position="123"/>
        <end position="154"/>
    </location>
</feature>
<dbReference type="Proteomes" id="UP000054270">
    <property type="component" value="Unassembled WGS sequence"/>
</dbReference>
<organism evidence="2 3">
    <name type="scientific">Hypholoma sublateritium (strain FD-334 SS-4)</name>
    <dbReference type="NCBI Taxonomy" id="945553"/>
    <lineage>
        <taxon>Eukaryota</taxon>
        <taxon>Fungi</taxon>
        <taxon>Dikarya</taxon>
        <taxon>Basidiomycota</taxon>
        <taxon>Agaricomycotina</taxon>
        <taxon>Agaricomycetes</taxon>
        <taxon>Agaricomycetidae</taxon>
        <taxon>Agaricales</taxon>
        <taxon>Agaricineae</taxon>
        <taxon>Strophariaceae</taxon>
        <taxon>Hypholoma</taxon>
    </lineage>
</organism>
<name>A0A0D2NI76_HYPSF</name>
<dbReference type="AlphaFoldDB" id="A0A0D2NI76"/>
<keyword evidence="3" id="KW-1185">Reference proteome</keyword>
<gene>
    <name evidence="2" type="ORF">HYPSUDRAFT_207183</name>
</gene>
<evidence type="ECO:0000313" key="2">
    <source>
        <dbReference type="EMBL" id="KJA16311.1"/>
    </source>
</evidence>